<organism evidence="1 2">
    <name type="scientific">Cryptolaemus montrouzieri</name>
    <dbReference type="NCBI Taxonomy" id="559131"/>
    <lineage>
        <taxon>Eukaryota</taxon>
        <taxon>Metazoa</taxon>
        <taxon>Ecdysozoa</taxon>
        <taxon>Arthropoda</taxon>
        <taxon>Hexapoda</taxon>
        <taxon>Insecta</taxon>
        <taxon>Pterygota</taxon>
        <taxon>Neoptera</taxon>
        <taxon>Endopterygota</taxon>
        <taxon>Coleoptera</taxon>
        <taxon>Polyphaga</taxon>
        <taxon>Cucujiformia</taxon>
        <taxon>Coccinelloidea</taxon>
        <taxon>Coccinellidae</taxon>
        <taxon>Scymninae</taxon>
        <taxon>Scymnini</taxon>
        <taxon>Cryptolaemus</taxon>
    </lineage>
</organism>
<gene>
    <name evidence="1" type="ORF">HHI36_011430</name>
</gene>
<proteinExistence type="predicted"/>
<name>A0ABD2MLV0_9CUCU</name>
<reference evidence="1 2" key="1">
    <citation type="journal article" date="2021" name="BMC Biol.">
        <title>Horizontally acquired antibacterial genes associated with adaptive radiation of ladybird beetles.</title>
        <authorList>
            <person name="Li H.S."/>
            <person name="Tang X.F."/>
            <person name="Huang Y.H."/>
            <person name="Xu Z.Y."/>
            <person name="Chen M.L."/>
            <person name="Du X.Y."/>
            <person name="Qiu B.Y."/>
            <person name="Chen P.T."/>
            <person name="Zhang W."/>
            <person name="Slipinski A."/>
            <person name="Escalona H.E."/>
            <person name="Waterhouse R.M."/>
            <person name="Zwick A."/>
            <person name="Pang H."/>
        </authorList>
    </citation>
    <scope>NUCLEOTIDE SEQUENCE [LARGE SCALE GENOMIC DNA]</scope>
    <source>
        <strain evidence="1">SYSU2018</strain>
    </source>
</reference>
<sequence length="80" mass="9627">MCVRIKAEKREQTMHEINTRSKTNKLLLIPHANKTIRQRSYAYLAPRVFNLVPRQIASRREKSFKFDWKQLLLEQPRSFA</sequence>
<dbReference type="EMBL" id="JABFTP020000001">
    <property type="protein sequence ID" value="KAL3267299.1"/>
    <property type="molecule type" value="Genomic_DNA"/>
</dbReference>
<dbReference type="Proteomes" id="UP001516400">
    <property type="component" value="Unassembled WGS sequence"/>
</dbReference>
<evidence type="ECO:0000313" key="1">
    <source>
        <dbReference type="EMBL" id="KAL3267299.1"/>
    </source>
</evidence>
<keyword evidence="2" id="KW-1185">Reference proteome</keyword>
<evidence type="ECO:0000313" key="2">
    <source>
        <dbReference type="Proteomes" id="UP001516400"/>
    </source>
</evidence>
<feature type="non-terminal residue" evidence="1">
    <location>
        <position position="80"/>
    </location>
</feature>
<accession>A0ABD2MLV0</accession>
<dbReference type="AlphaFoldDB" id="A0ABD2MLV0"/>
<comment type="caution">
    <text evidence="1">The sequence shown here is derived from an EMBL/GenBank/DDBJ whole genome shotgun (WGS) entry which is preliminary data.</text>
</comment>
<protein>
    <submittedName>
        <fullName evidence="1">Uncharacterized protein</fullName>
    </submittedName>
</protein>